<keyword evidence="6 7" id="KW-0573">Peptidoglycan synthesis</keyword>
<dbReference type="GO" id="GO:0047480">
    <property type="term" value="F:UDP-N-acetylmuramoyl-tripeptide-D-alanyl-D-alanine ligase activity"/>
    <property type="evidence" value="ECO:0007669"/>
    <property type="project" value="UniProtKB-EC"/>
</dbReference>
<evidence type="ECO:0000256" key="5">
    <source>
        <dbReference type="ARBA" id="ARBA00023306"/>
    </source>
</evidence>
<comment type="caution">
    <text evidence="10">The sequence shown here is derived from an EMBL/GenBank/DDBJ whole genome shotgun (WGS) entry which is preliminary data.</text>
</comment>
<sequence>MIKRTLAEIERMAQGEGLNLDYGSILAQGVSIDSRTIIPGQLFVPIVRIDDGHRYVEEALRKGAAASLWQKDHPNPPEGFPVIMVEDMLTALQQLAAAYRRQLPVKVIAVTGSNGKTSTKDMLDAIFRRAYRVYKTQGNLNSQVGVPLTLLDINETDDFAIVEMGMSERGQIQRLSLLARPDAAIITMIGLSHLTQLGSREEIAAAKLEIVAGLKPDGALIINGDEPLLTGCDTIRQQKGGANVIRFGLQAGNTYAAANEKQSDHGISFQINGHPEELELPLLGLHHIGNALAAYAAADFFGLSHEQIAEGLRQVTLTPMRMERVRTRTGYHVINDAWNASPASMEAAIRSLAGLSGYRQKFLVLGDMLELGDREKEYHLEIGRGIPRGGVDYVYTLGKLGKAIAEGAVAASFPAERVRSFDRMESLAEHLMNTAHAASDVILIKGSRGMQMETLIGLLDKYEP</sequence>
<comment type="subcellular location">
    <subcellularLocation>
        <location evidence="6 7">Cytoplasm</location>
    </subcellularLocation>
</comment>
<keyword evidence="6 7" id="KW-0133">Cell shape</keyword>
<organism evidence="10 11">
    <name type="scientific">Paenibacillus allorhizosphaerae</name>
    <dbReference type="NCBI Taxonomy" id="2849866"/>
    <lineage>
        <taxon>Bacteria</taxon>
        <taxon>Bacillati</taxon>
        <taxon>Bacillota</taxon>
        <taxon>Bacilli</taxon>
        <taxon>Bacillales</taxon>
        <taxon>Paenibacillaceae</taxon>
        <taxon>Paenibacillus</taxon>
    </lineage>
</organism>
<feature type="domain" description="Mur ligase central" evidence="9">
    <location>
        <begin position="110"/>
        <end position="298"/>
    </location>
</feature>
<name>A0ABN7TGW0_9BACL</name>
<dbReference type="InterPro" id="IPR013221">
    <property type="entry name" value="Mur_ligase_cen"/>
</dbReference>
<keyword evidence="5 6" id="KW-0131">Cell cycle</keyword>
<comment type="catalytic activity">
    <reaction evidence="6 7">
        <text>D-alanyl-D-alanine + UDP-N-acetyl-alpha-D-muramoyl-L-alanyl-gamma-D-glutamyl-meso-2,6-diaminopimelate + ATP = UDP-N-acetyl-alpha-D-muramoyl-L-alanyl-gamma-D-glutamyl-meso-2,6-diaminopimeloyl-D-alanyl-D-alanine + ADP + phosphate + H(+)</text>
        <dbReference type="Rhea" id="RHEA:28374"/>
        <dbReference type="ChEBI" id="CHEBI:15378"/>
        <dbReference type="ChEBI" id="CHEBI:30616"/>
        <dbReference type="ChEBI" id="CHEBI:43474"/>
        <dbReference type="ChEBI" id="CHEBI:57822"/>
        <dbReference type="ChEBI" id="CHEBI:61386"/>
        <dbReference type="ChEBI" id="CHEBI:83905"/>
        <dbReference type="ChEBI" id="CHEBI:456216"/>
        <dbReference type="EC" id="6.3.2.10"/>
    </reaction>
</comment>
<feature type="binding site" evidence="6">
    <location>
        <begin position="112"/>
        <end position="118"/>
    </location>
    <ligand>
        <name>ATP</name>
        <dbReference type="ChEBI" id="CHEBI:30616"/>
    </ligand>
</feature>
<evidence type="ECO:0000256" key="4">
    <source>
        <dbReference type="ARBA" id="ARBA00022840"/>
    </source>
</evidence>
<dbReference type="Pfam" id="PF08245">
    <property type="entry name" value="Mur_ligase_M"/>
    <property type="match status" value="1"/>
</dbReference>
<evidence type="ECO:0000256" key="3">
    <source>
        <dbReference type="ARBA" id="ARBA00022741"/>
    </source>
</evidence>
<dbReference type="EC" id="6.3.2.10" evidence="6 7"/>
<evidence type="ECO:0000256" key="1">
    <source>
        <dbReference type="ARBA" id="ARBA00022598"/>
    </source>
</evidence>
<gene>
    <name evidence="10" type="primary">murF_2</name>
    <name evidence="6" type="synonym">murF</name>
    <name evidence="10" type="ORF">PAECIP111802_00734</name>
</gene>
<dbReference type="NCBIfam" id="TIGR01143">
    <property type="entry name" value="murF"/>
    <property type="match status" value="1"/>
</dbReference>
<keyword evidence="6 7" id="KW-0961">Cell wall biogenesis/degradation</keyword>
<keyword evidence="6" id="KW-0963">Cytoplasm</keyword>
<dbReference type="EMBL" id="CAJVCE010000002">
    <property type="protein sequence ID" value="CAG7621437.1"/>
    <property type="molecule type" value="Genomic_DNA"/>
</dbReference>
<keyword evidence="4 6" id="KW-0067">ATP-binding</keyword>
<evidence type="ECO:0000259" key="8">
    <source>
        <dbReference type="Pfam" id="PF02875"/>
    </source>
</evidence>
<dbReference type="PANTHER" id="PTHR43024:SF1">
    <property type="entry name" value="UDP-N-ACETYLMURAMOYL-TRIPEPTIDE--D-ALANYL-D-ALANINE LIGASE"/>
    <property type="match status" value="1"/>
</dbReference>
<evidence type="ECO:0000256" key="6">
    <source>
        <dbReference type="HAMAP-Rule" id="MF_02019"/>
    </source>
</evidence>
<comment type="pathway">
    <text evidence="6 7">Cell wall biogenesis; peptidoglycan biosynthesis.</text>
</comment>
<keyword evidence="1 6" id="KW-0436">Ligase</keyword>
<evidence type="ECO:0000259" key="9">
    <source>
        <dbReference type="Pfam" id="PF08245"/>
    </source>
</evidence>
<comment type="function">
    <text evidence="6 7">Involved in cell wall formation. Catalyzes the final step in the synthesis of UDP-N-acetylmuramoyl-pentapeptide, the precursor of murein.</text>
</comment>
<dbReference type="Pfam" id="PF02875">
    <property type="entry name" value="Mur_ligase_C"/>
    <property type="match status" value="1"/>
</dbReference>
<keyword evidence="11" id="KW-1185">Reference proteome</keyword>
<dbReference type="RefSeq" id="WP_218097112.1">
    <property type="nucleotide sequence ID" value="NZ_CAJVCE010000002.1"/>
</dbReference>
<evidence type="ECO:0000313" key="11">
    <source>
        <dbReference type="Proteomes" id="UP000730618"/>
    </source>
</evidence>
<proteinExistence type="inferred from homology"/>
<feature type="domain" description="Mur ligase C-terminal" evidence="8">
    <location>
        <begin position="320"/>
        <end position="448"/>
    </location>
</feature>
<keyword evidence="3 6" id="KW-0547">Nucleotide-binding</keyword>
<comment type="similarity">
    <text evidence="6">Belongs to the MurCDEF family. MurF subfamily.</text>
</comment>
<dbReference type="InterPro" id="IPR004101">
    <property type="entry name" value="Mur_ligase_C"/>
</dbReference>
<evidence type="ECO:0000256" key="2">
    <source>
        <dbReference type="ARBA" id="ARBA00022618"/>
    </source>
</evidence>
<protein>
    <recommendedName>
        <fullName evidence="6 7">UDP-N-acetylmuramoyl-tripeptide--D-alanyl-D-alanine ligase</fullName>
        <ecNumber evidence="6 7">6.3.2.10</ecNumber>
    </recommendedName>
    <alternativeName>
        <fullName evidence="6">D-alanyl-D-alanine-adding enzyme</fullName>
    </alternativeName>
</protein>
<reference evidence="10 11" key="1">
    <citation type="submission" date="2021-06" db="EMBL/GenBank/DDBJ databases">
        <authorList>
            <person name="Criscuolo A."/>
        </authorList>
    </citation>
    <scope>NUCLEOTIDE SEQUENCE [LARGE SCALE GENOMIC DNA]</scope>
    <source>
        <strain evidence="11">CIP 111802</strain>
    </source>
</reference>
<dbReference type="InterPro" id="IPR051046">
    <property type="entry name" value="MurCDEF_CellWall_CoF430Synth"/>
</dbReference>
<evidence type="ECO:0000256" key="7">
    <source>
        <dbReference type="RuleBase" id="RU004136"/>
    </source>
</evidence>
<evidence type="ECO:0000313" key="10">
    <source>
        <dbReference type="EMBL" id="CAG7621437.1"/>
    </source>
</evidence>
<accession>A0ABN7TGW0</accession>
<dbReference type="HAMAP" id="MF_02019">
    <property type="entry name" value="MurF"/>
    <property type="match status" value="1"/>
</dbReference>
<dbReference type="Proteomes" id="UP000730618">
    <property type="component" value="Unassembled WGS sequence"/>
</dbReference>
<dbReference type="PANTHER" id="PTHR43024">
    <property type="entry name" value="UDP-N-ACETYLMURAMOYL-TRIPEPTIDE--D-ALANYL-D-ALANINE LIGASE"/>
    <property type="match status" value="1"/>
</dbReference>
<dbReference type="InterPro" id="IPR005863">
    <property type="entry name" value="UDP-N-AcMur_synth"/>
</dbReference>
<keyword evidence="2 6" id="KW-0132">Cell division</keyword>